<name>A0AAI9NYK9_9FIRM</name>
<accession>A0AAI9NYK9</accession>
<evidence type="ECO:0000313" key="5">
    <source>
        <dbReference type="Proteomes" id="UP000660047"/>
    </source>
</evidence>
<protein>
    <recommendedName>
        <fullName evidence="6">Internalin-A</fullName>
    </recommendedName>
</protein>
<gene>
    <name evidence="4" type="ORF">COEU31_13550</name>
</gene>
<feature type="chain" id="PRO_5042521825" description="Internalin-A" evidence="3">
    <location>
        <begin position="25"/>
        <end position="733"/>
    </location>
</feature>
<dbReference type="NCBIfam" id="TIGR02543">
    <property type="entry name" value="List_Bact_rpt"/>
    <property type="match status" value="2"/>
</dbReference>
<comment type="subcellular location">
    <subcellularLocation>
        <location evidence="1">Cell envelope</location>
    </subcellularLocation>
</comment>
<proteinExistence type="predicted"/>
<evidence type="ECO:0000256" key="2">
    <source>
        <dbReference type="SAM" id="Phobius"/>
    </source>
</evidence>
<evidence type="ECO:0000256" key="1">
    <source>
        <dbReference type="ARBA" id="ARBA00004196"/>
    </source>
</evidence>
<evidence type="ECO:0000256" key="3">
    <source>
        <dbReference type="SAM" id="SignalP"/>
    </source>
</evidence>
<sequence>MKKILRFLLVFAAMFCMTCFTAFAEDTDDPDTYYLELDAAGGQLSGETSTVISSPSAEFTTVDLSKYKPEKDGFTFTGWYNDKTKVTSIDTSYFQSTNRIKLTAMYTKDSFSGSGLTFTLNANGGKLGDADSGTYDFDVAGSGYGVALNDYPPTREDYEFKGWNTKSDGSGKTVNIIYTSSFEKAADNGYEYSDTDDSSAKRNLVFYAMWKSDSAPTGTISMGDKNWNGLQDVSSFEQYYNKTQKVTITCDNNSDPSITVGYLISDSALSSDDLGAATFTEYKKAFSIKDEGKYVVYAKLSSEDGKTTYLSTDGFIIDTHAPKVTGIADGETYCLSAVMTVKESHLAKVTVNGEEKSLDDDHSLALEATDGEQTIIVSDKAGNETKLTVTVNKKHTAETDDGDCTTPQKCRYCGEIVVEGKSSHDLGNWTSDGNGKTHSRKCKNKGCGYKVIQDCSGGTATCQKKAVCSVCGKSYGKLSTTNHTDLKKTDYVAATTSSKGNIEYWYCSACKKYFSNKGCTKEISKADTVIDKAAPEIIGGKGSKWSKASKNTIKFRSNAEYADFVCVLIDDKELDPSYYNKKEGSIIIELKTSYLESLSVGSHTITIRSKTGDAVTTFTVSKKETSATTQTTTRATTEATTASTTEVTTEYRNTFTPVTTEATTTEISTIERTTTETTTEVTTEKSTLTVGSYASTDKSKSKVHNLQLIILITVLATILISFVIIIISGMKKK</sequence>
<reference evidence="4" key="1">
    <citation type="submission" date="2020-06" db="EMBL/GenBank/DDBJ databases">
        <title>Characterization of fructooligosaccharide metabolism and fructooligosaccharide-degrading enzymes in human commensal butyrate producers.</title>
        <authorList>
            <person name="Tanno H."/>
            <person name="Fujii T."/>
            <person name="Hirano K."/>
            <person name="Maeno S."/>
            <person name="Tonozuka T."/>
            <person name="Sakamoto M."/>
            <person name="Ohkuma M."/>
            <person name="Tochio T."/>
            <person name="Endo A."/>
        </authorList>
    </citation>
    <scope>NUCLEOTIDE SEQUENCE</scope>
    <source>
        <strain evidence="4">JCM 31265</strain>
    </source>
</reference>
<dbReference type="RefSeq" id="WP_055222345.1">
    <property type="nucleotide sequence ID" value="NZ_BLYL01000006.1"/>
</dbReference>
<dbReference type="InterPro" id="IPR042229">
    <property type="entry name" value="Listeria/Bacterioides_rpt_sf"/>
</dbReference>
<dbReference type="InterPro" id="IPR013378">
    <property type="entry name" value="InlB-like_B-rpt"/>
</dbReference>
<dbReference type="Proteomes" id="UP000660047">
    <property type="component" value="Unassembled WGS sequence"/>
</dbReference>
<organism evidence="4 5">
    <name type="scientific">Coprococcus eutactus</name>
    <dbReference type="NCBI Taxonomy" id="33043"/>
    <lineage>
        <taxon>Bacteria</taxon>
        <taxon>Bacillati</taxon>
        <taxon>Bacillota</taxon>
        <taxon>Clostridia</taxon>
        <taxon>Lachnospirales</taxon>
        <taxon>Lachnospiraceae</taxon>
        <taxon>Coprococcus</taxon>
    </lineage>
</organism>
<keyword evidence="2" id="KW-0812">Transmembrane</keyword>
<comment type="caution">
    <text evidence="4">The sequence shown here is derived from an EMBL/GenBank/DDBJ whole genome shotgun (WGS) entry which is preliminary data.</text>
</comment>
<dbReference type="Pfam" id="PF09479">
    <property type="entry name" value="Flg_new"/>
    <property type="match status" value="2"/>
</dbReference>
<feature type="signal peptide" evidence="3">
    <location>
        <begin position="1"/>
        <end position="24"/>
    </location>
</feature>
<dbReference type="GO" id="GO:0030313">
    <property type="term" value="C:cell envelope"/>
    <property type="evidence" value="ECO:0007669"/>
    <property type="project" value="UniProtKB-SubCell"/>
</dbReference>
<keyword evidence="3" id="KW-0732">Signal</keyword>
<dbReference type="EMBL" id="BLYL01000006">
    <property type="protein sequence ID" value="GFO94309.1"/>
    <property type="molecule type" value="Genomic_DNA"/>
</dbReference>
<feature type="transmembrane region" description="Helical" evidence="2">
    <location>
        <begin position="706"/>
        <end position="727"/>
    </location>
</feature>
<dbReference type="Gene3D" id="2.60.40.4270">
    <property type="entry name" value="Listeria-Bacteroides repeat domain"/>
    <property type="match status" value="2"/>
</dbReference>
<evidence type="ECO:0008006" key="6">
    <source>
        <dbReference type="Google" id="ProtNLM"/>
    </source>
</evidence>
<keyword evidence="2" id="KW-1133">Transmembrane helix</keyword>
<evidence type="ECO:0000313" key="4">
    <source>
        <dbReference type="EMBL" id="GFO94309.1"/>
    </source>
</evidence>
<keyword evidence="2" id="KW-0472">Membrane</keyword>
<dbReference type="AlphaFoldDB" id="A0AAI9NYK9"/>